<name>A0A5J6L750_9MICO</name>
<dbReference type="Proteomes" id="UP000325516">
    <property type="component" value="Chromosome"/>
</dbReference>
<protein>
    <submittedName>
        <fullName evidence="3">Winged helix-turn-helix transcriptional regulator</fullName>
    </submittedName>
</protein>
<accession>A0A5J6L750</accession>
<dbReference type="SUPFAM" id="SSF46785">
    <property type="entry name" value="Winged helix' DNA-binding domain"/>
    <property type="match status" value="1"/>
</dbReference>
<gene>
    <name evidence="3" type="ORF">F6J85_16490</name>
</gene>
<dbReference type="AlphaFoldDB" id="A0A5J6L750"/>
<keyword evidence="4" id="KW-1185">Reference proteome</keyword>
<evidence type="ECO:0000313" key="3">
    <source>
        <dbReference type="EMBL" id="QEW04519.1"/>
    </source>
</evidence>
<dbReference type="Gene3D" id="1.10.10.10">
    <property type="entry name" value="Winged helix-like DNA-binding domain superfamily/Winged helix DNA-binding domain"/>
    <property type="match status" value="1"/>
</dbReference>
<dbReference type="InterPro" id="IPR000835">
    <property type="entry name" value="HTH_MarR-typ"/>
</dbReference>
<feature type="domain" description="HTH marR-type" evidence="2">
    <location>
        <begin position="96"/>
        <end position="224"/>
    </location>
</feature>
<dbReference type="Pfam" id="PF12802">
    <property type="entry name" value="MarR_2"/>
    <property type="match status" value="1"/>
</dbReference>
<sequence length="242" mass="26102">MRRRTDGRPRSTSSSHRAEDVRRVVLRLSRRHADGGVGTPAPSPRYTRVTDSAVIRRRNGVPLTSDLGTDPGALFVGSPEIVTTPLADVIDTVSFTPRLIALLSNALVWRESRLLRQSFNLGTNDWRVISALATRPGATSSDISEFLAMNKAVVSKSVNTLIGRGLIIPADGARGSRPLYLTREGAQMHDRMMPISLEGQEIILGDLSAAEVDQLNSLLARLLLKVPDLSSAPVSSGATDTD</sequence>
<proteinExistence type="predicted"/>
<dbReference type="GO" id="GO:0003700">
    <property type="term" value="F:DNA-binding transcription factor activity"/>
    <property type="evidence" value="ECO:0007669"/>
    <property type="project" value="InterPro"/>
</dbReference>
<evidence type="ECO:0000256" key="1">
    <source>
        <dbReference type="SAM" id="MobiDB-lite"/>
    </source>
</evidence>
<reference evidence="4" key="1">
    <citation type="submission" date="2019-09" db="EMBL/GenBank/DDBJ databases">
        <title>Mumia zhuanghuii sp. nov. isolated from the intestinal contents of plateau pika (Ochotona curzoniae) in the Qinghai-Tibet plateau of China.</title>
        <authorList>
            <person name="Tian Z."/>
        </authorList>
    </citation>
    <scope>NUCLEOTIDE SEQUENCE [LARGE SCALE GENOMIC DNA]</scope>
    <source>
        <strain evidence="4">L-031</strain>
    </source>
</reference>
<dbReference type="InterPro" id="IPR036388">
    <property type="entry name" value="WH-like_DNA-bd_sf"/>
</dbReference>
<organism evidence="3 4">
    <name type="scientific">Microbacterium lushaniae</name>
    <dbReference type="NCBI Taxonomy" id="2614639"/>
    <lineage>
        <taxon>Bacteria</taxon>
        <taxon>Bacillati</taxon>
        <taxon>Actinomycetota</taxon>
        <taxon>Actinomycetes</taxon>
        <taxon>Micrococcales</taxon>
        <taxon>Microbacteriaceae</taxon>
        <taxon>Microbacterium</taxon>
    </lineage>
</organism>
<dbReference type="EMBL" id="CP044232">
    <property type="protein sequence ID" value="QEW04519.1"/>
    <property type="molecule type" value="Genomic_DNA"/>
</dbReference>
<dbReference type="PROSITE" id="PS50995">
    <property type="entry name" value="HTH_MARR_2"/>
    <property type="match status" value="1"/>
</dbReference>
<evidence type="ECO:0000259" key="2">
    <source>
        <dbReference type="PROSITE" id="PS50995"/>
    </source>
</evidence>
<feature type="region of interest" description="Disordered" evidence="1">
    <location>
        <begin position="1"/>
        <end position="21"/>
    </location>
</feature>
<dbReference type="SMART" id="SM00347">
    <property type="entry name" value="HTH_MARR"/>
    <property type="match status" value="1"/>
</dbReference>
<evidence type="ECO:0000313" key="4">
    <source>
        <dbReference type="Proteomes" id="UP000325516"/>
    </source>
</evidence>
<dbReference type="KEGG" id="mlz:F6J85_16490"/>
<dbReference type="InterPro" id="IPR036390">
    <property type="entry name" value="WH_DNA-bd_sf"/>
</dbReference>